<dbReference type="PANTHER" id="PTHR47191">
    <property type="entry name" value="OS05G0170800 PROTEIN"/>
    <property type="match status" value="1"/>
</dbReference>
<accession>A0ABX7QNI6</accession>
<evidence type="ECO:0000313" key="5">
    <source>
        <dbReference type="Proteomes" id="UP000662770"/>
    </source>
</evidence>
<proteinExistence type="inferred from homology"/>
<name>A0ABX7QNI6_9GAMM</name>
<dbReference type="EMBL" id="CP071503">
    <property type="protein sequence ID" value="QSX33027.1"/>
    <property type="molecule type" value="Genomic_DNA"/>
</dbReference>
<evidence type="ECO:0000256" key="2">
    <source>
        <dbReference type="HAMAP-Rule" id="MF_00791"/>
    </source>
</evidence>
<dbReference type="Gene3D" id="2.60.40.1470">
    <property type="entry name" value="ApaG domain"/>
    <property type="match status" value="1"/>
</dbReference>
<dbReference type="InterPro" id="IPR036767">
    <property type="entry name" value="ApaG_sf"/>
</dbReference>
<evidence type="ECO:0000313" key="4">
    <source>
        <dbReference type="EMBL" id="QSX33027.1"/>
    </source>
</evidence>
<sequence length="126" mass="14128">MTVDDSAIKIDVKTQYLDQQSSPKEDRYLFSYTITIINLSDEPVTLETRHWLITDANGKINEVQGEGVVGETPHIKPNEAYQYTSGTVLETSVGVMQGKYQMKTDSGRKFYAMVAPFRLAVPGIIH</sequence>
<dbReference type="InterPro" id="IPR007474">
    <property type="entry name" value="ApaG_domain"/>
</dbReference>
<evidence type="ECO:0000256" key="1">
    <source>
        <dbReference type="ARBA" id="ARBA00017693"/>
    </source>
</evidence>
<dbReference type="Proteomes" id="UP000662770">
    <property type="component" value="Chromosome"/>
</dbReference>
<keyword evidence="5" id="KW-1185">Reference proteome</keyword>
<dbReference type="Pfam" id="PF04379">
    <property type="entry name" value="DUF525"/>
    <property type="match status" value="1"/>
</dbReference>
<dbReference type="RefSeq" id="WP_207354263.1">
    <property type="nucleotide sequence ID" value="NZ_CP071503.1"/>
</dbReference>
<feature type="domain" description="ApaG" evidence="3">
    <location>
        <begin position="2"/>
        <end position="126"/>
    </location>
</feature>
<dbReference type="NCBIfam" id="NF003967">
    <property type="entry name" value="PRK05461.1"/>
    <property type="match status" value="1"/>
</dbReference>
<evidence type="ECO:0000259" key="3">
    <source>
        <dbReference type="PROSITE" id="PS51087"/>
    </source>
</evidence>
<dbReference type="InterPro" id="IPR023065">
    <property type="entry name" value="Uncharacterised_ApaG"/>
</dbReference>
<dbReference type="PANTHER" id="PTHR47191:SF2">
    <property type="entry name" value="OS05G0170800 PROTEIN"/>
    <property type="match status" value="1"/>
</dbReference>
<dbReference type="HAMAP" id="MF_00791">
    <property type="entry name" value="ApaG"/>
    <property type="match status" value="1"/>
</dbReference>
<gene>
    <name evidence="2 4" type="primary">apaG</name>
    <name evidence="4" type="ORF">JYB87_14980</name>
</gene>
<dbReference type="PROSITE" id="PS51087">
    <property type="entry name" value="APAG"/>
    <property type="match status" value="1"/>
</dbReference>
<dbReference type="InterPro" id="IPR050718">
    <property type="entry name" value="ApaG-like"/>
</dbReference>
<dbReference type="SUPFAM" id="SSF110069">
    <property type="entry name" value="ApaG-like"/>
    <property type="match status" value="1"/>
</dbReference>
<organism evidence="4 5">
    <name type="scientific">Shewanella avicenniae</name>
    <dbReference type="NCBI Taxonomy" id="2814294"/>
    <lineage>
        <taxon>Bacteria</taxon>
        <taxon>Pseudomonadati</taxon>
        <taxon>Pseudomonadota</taxon>
        <taxon>Gammaproteobacteria</taxon>
        <taxon>Alteromonadales</taxon>
        <taxon>Shewanellaceae</taxon>
        <taxon>Shewanella</taxon>
    </lineage>
</organism>
<protein>
    <recommendedName>
        <fullName evidence="1 2">Protein ApaG</fullName>
    </recommendedName>
</protein>
<reference evidence="4 5" key="1">
    <citation type="submission" date="2021-03" db="EMBL/GenBank/DDBJ databases">
        <title>Novel species identification of genus Shewanella.</title>
        <authorList>
            <person name="Liu G."/>
            <person name="Zhang Q."/>
        </authorList>
    </citation>
    <scope>NUCLEOTIDE SEQUENCE [LARGE SCALE GENOMIC DNA]</scope>
    <source>
        <strain evidence="4 5">FJAT-51800</strain>
    </source>
</reference>